<proteinExistence type="predicted"/>
<sequence>MDSPRCRLEEHPPSGFKTNLVLLPTNIHGLEDVHIRLYRDILHFASSYLRQLLLLPLSCPIDSHRAFELELKSRKSSQFEVPDLSEDELPPIKQRR</sequence>
<accession>A0A553P975</accession>
<organism evidence="1 2">
    <name type="scientific">Danionella cerebrum</name>
    <dbReference type="NCBI Taxonomy" id="2873325"/>
    <lineage>
        <taxon>Eukaryota</taxon>
        <taxon>Metazoa</taxon>
        <taxon>Chordata</taxon>
        <taxon>Craniata</taxon>
        <taxon>Vertebrata</taxon>
        <taxon>Euteleostomi</taxon>
        <taxon>Actinopterygii</taxon>
        <taxon>Neopterygii</taxon>
        <taxon>Teleostei</taxon>
        <taxon>Ostariophysi</taxon>
        <taxon>Cypriniformes</taxon>
        <taxon>Danionidae</taxon>
        <taxon>Danioninae</taxon>
        <taxon>Danionella</taxon>
    </lineage>
</organism>
<dbReference type="Proteomes" id="UP000316079">
    <property type="component" value="Unassembled WGS sequence"/>
</dbReference>
<evidence type="ECO:0000313" key="2">
    <source>
        <dbReference type="Proteomes" id="UP000316079"/>
    </source>
</evidence>
<protein>
    <submittedName>
        <fullName evidence="1">Uncharacterized protein</fullName>
    </submittedName>
</protein>
<comment type="caution">
    <text evidence="1">The sequence shown here is derived from an EMBL/GenBank/DDBJ whole genome shotgun (WGS) entry which is preliminary data.</text>
</comment>
<reference evidence="1 2" key="1">
    <citation type="journal article" date="2019" name="Sci. Data">
        <title>Hybrid genome assembly and annotation of Danionella translucida.</title>
        <authorList>
            <person name="Kadobianskyi M."/>
            <person name="Schulze L."/>
            <person name="Schuelke M."/>
            <person name="Judkewitz B."/>
        </authorList>
    </citation>
    <scope>NUCLEOTIDE SEQUENCE [LARGE SCALE GENOMIC DNA]</scope>
    <source>
        <strain evidence="1 2">Bolton</strain>
    </source>
</reference>
<gene>
    <name evidence="1" type="ORF">DNTS_020513</name>
</gene>
<dbReference type="AlphaFoldDB" id="A0A553P975"/>
<name>A0A553P975_9TELE</name>
<evidence type="ECO:0000313" key="1">
    <source>
        <dbReference type="EMBL" id="TRY74241.1"/>
    </source>
</evidence>
<dbReference type="EMBL" id="SRMA01026719">
    <property type="protein sequence ID" value="TRY74241.1"/>
    <property type="molecule type" value="Genomic_DNA"/>
</dbReference>
<keyword evidence="2" id="KW-1185">Reference proteome</keyword>